<sequence>MSDPSVPETSRPRKHPVAATLRDNAAPGPARFLWCFLLLVLIGLGAITGAHWLLAKQDLLAPPPLAATDCIDGKLAELRDAQLEDRTLLALGSSATLRNLDMPALQAALPASRAYNAAPCYLHIDQTAFLAEQLLPRLPEITTLLTVVAPRDFESCPAAARDFLDPALFSAFLDGTVPRWLPYVSGFRPLYLARAAAERAGQTVPLAEREAHDGLGSAVLRRPQSWRPPMEIDQDCFAGLTELEAAAARHGARLVVVTLPVMPEWRAENDPDGGRIAGWVAQMRQALRRGETLLIEGHALAWDDARFADPVHLIFPHHREFTRFIAAALRGTGGSAGGTGS</sequence>
<organism evidence="3 4">
    <name type="scientific">Teichococcus vastitatis</name>
    <dbReference type="NCBI Taxonomy" id="2307076"/>
    <lineage>
        <taxon>Bacteria</taxon>
        <taxon>Pseudomonadati</taxon>
        <taxon>Pseudomonadota</taxon>
        <taxon>Alphaproteobacteria</taxon>
        <taxon>Acetobacterales</taxon>
        <taxon>Roseomonadaceae</taxon>
        <taxon>Roseomonas</taxon>
    </lineage>
</organism>
<evidence type="ECO:0000313" key="3">
    <source>
        <dbReference type="EMBL" id="MCI0752620.1"/>
    </source>
</evidence>
<evidence type="ECO:0000256" key="2">
    <source>
        <dbReference type="SAM" id="Phobius"/>
    </source>
</evidence>
<feature type="transmembrane region" description="Helical" evidence="2">
    <location>
        <begin position="32"/>
        <end position="54"/>
    </location>
</feature>
<accession>A0ABS9W135</accession>
<reference evidence="3 4" key="1">
    <citation type="submission" date="2022-03" db="EMBL/GenBank/DDBJ databases">
        <title>Complete genome analysis of Roseomonas KG 17.1 : a prolific producer of plant growth promoters.</title>
        <authorList>
            <person name="Saadouli I."/>
            <person name="Najjari A."/>
            <person name="Mosbah A."/>
            <person name="Ouzari H.I."/>
        </authorList>
    </citation>
    <scope>NUCLEOTIDE SEQUENCE [LARGE SCALE GENOMIC DNA]</scope>
    <source>
        <strain evidence="3 4">KG17-1</strain>
    </source>
</reference>
<protein>
    <submittedName>
        <fullName evidence="3">Uncharacterized protein</fullName>
    </submittedName>
</protein>
<proteinExistence type="predicted"/>
<evidence type="ECO:0000256" key="1">
    <source>
        <dbReference type="SAM" id="MobiDB-lite"/>
    </source>
</evidence>
<name>A0ABS9W135_9PROT</name>
<feature type="region of interest" description="Disordered" evidence="1">
    <location>
        <begin position="1"/>
        <end position="20"/>
    </location>
</feature>
<keyword evidence="2" id="KW-0472">Membrane</keyword>
<keyword evidence="2" id="KW-0812">Transmembrane</keyword>
<dbReference type="Proteomes" id="UP001201985">
    <property type="component" value="Unassembled WGS sequence"/>
</dbReference>
<evidence type="ECO:0000313" key="4">
    <source>
        <dbReference type="Proteomes" id="UP001201985"/>
    </source>
</evidence>
<keyword evidence="2" id="KW-1133">Transmembrane helix</keyword>
<dbReference type="RefSeq" id="WP_157985940.1">
    <property type="nucleotide sequence ID" value="NZ_JALBUU010000004.1"/>
</dbReference>
<dbReference type="EMBL" id="JALBUU010000004">
    <property type="protein sequence ID" value="MCI0752620.1"/>
    <property type="molecule type" value="Genomic_DNA"/>
</dbReference>
<gene>
    <name evidence="3" type="ORF">MON41_02425</name>
</gene>
<comment type="caution">
    <text evidence="3">The sequence shown here is derived from an EMBL/GenBank/DDBJ whole genome shotgun (WGS) entry which is preliminary data.</text>
</comment>
<keyword evidence="4" id="KW-1185">Reference proteome</keyword>